<feature type="transmembrane region" description="Helical" evidence="1">
    <location>
        <begin position="37"/>
        <end position="55"/>
    </location>
</feature>
<feature type="transmembrane region" description="Helical" evidence="1">
    <location>
        <begin position="144"/>
        <end position="162"/>
    </location>
</feature>
<proteinExistence type="predicted"/>
<feature type="transmembrane region" description="Helical" evidence="1">
    <location>
        <begin position="182"/>
        <end position="199"/>
    </location>
</feature>
<keyword evidence="1" id="KW-0812">Transmembrane</keyword>
<comment type="caution">
    <text evidence="2">The sequence shown here is derived from an EMBL/GenBank/DDBJ whole genome shotgun (WGS) entry which is preliminary data.</text>
</comment>
<evidence type="ECO:0000313" key="2">
    <source>
        <dbReference type="EMBL" id="MFC6397838.1"/>
    </source>
</evidence>
<dbReference type="PANTHER" id="PTHR40761">
    <property type="entry name" value="CONSERVED INTEGRAL MEMBRANE ALANINE VALINE AND LEUCINE RICH PROTEIN-RELATED"/>
    <property type="match status" value="1"/>
</dbReference>
<evidence type="ECO:0000256" key="1">
    <source>
        <dbReference type="SAM" id="Phobius"/>
    </source>
</evidence>
<keyword evidence="1" id="KW-1133">Transmembrane helix</keyword>
<evidence type="ECO:0000313" key="3">
    <source>
        <dbReference type="Proteomes" id="UP001596266"/>
    </source>
</evidence>
<sequence length="265" mass="28021">MTLSYVLIGLAVLSYGVDGVLLTKGSQADGGALHSKFWWYGTMLQGVGFFLTFAARTDLPLLFVQAASVAALAVTALLSQLLGMHRLRWLDGLAIIGMIAGLTMLGMSTQPGPTTFVHPWTVPVLFAALAASLGFLWGRWPAAWFGLLGGLGFGTSAIGARLLASSPGRVFWHFWEWSTTDWVHALLVPAGLVVGQVFLTKGLARRPAVTALGAMYLASTVWPILVGLGMLHENPRTGTAPLVVLGTIITLAAALRLVRQGAASN</sequence>
<dbReference type="PANTHER" id="PTHR40761:SF1">
    <property type="entry name" value="CONSERVED INTEGRAL MEMBRANE ALANINE VALINE AND LEUCINE RICH PROTEIN-RELATED"/>
    <property type="match status" value="1"/>
</dbReference>
<name>A0ABW1X2W4_9ACTN</name>
<protein>
    <recommendedName>
        <fullName evidence="4">EamA domain-containing protein</fullName>
    </recommendedName>
</protein>
<dbReference type="EMBL" id="JBHSUA010000024">
    <property type="protein sequence ID" value="MFC6397838.1"/>
    <property type="molecule type" value="Genomic_DNA"/>
</dbReference>
<feature type="transmembrane region" description="Helical" evidence="1">
    <location>
        <begin position="6"/>
        <end position="25"/>
    </location>
</feature>
<dbReference type="Proteomes" id="UP001596266">
    <property type="component" value="Unassembled WGS sequence"/>
</dbReference>
<accession>A0ABW1X2W4</accession>
<evidence type="ECO:0008006" key="4">
    <source>
        <dbReference type="Google" id="ProtNLM"/>
    </source>
</evidence>
<keyword evidence="1" id="KW-0472">Membrane</keyword>
<gene>
    <name evidence="2" type="ORF">ACFP57_12715</name>
</gene>
<keyword evidence="3" id="KW-1185">Reference proteome</keyword>
<feature type="transmembrane region" description="Helical" evidence="1">
    <location>
        <begin position="120"/>
        <end position="137"/>
    </location>
</feature>
<feature type="transmembrane region" description="Helical" evidence="1">
    <location>
        <begin position="211"/>
        <end position="232"/>
    </location>
</feature>
<organism evidence="2 3">
    <name type="scientific">Luteococcus sanguinis</name>
    <dbReference type="NCBI Taxonomy" id="174038"/>
    <lineage>
        <taxon>Bacteria</taxon>
        <taxon>Bacillati</taxon>
        <taxon>Actinomycetota</taxon>
        <taxon>Actinomycetes</taxon>
        <taxon>Propionibacteriales</taxon>
        <taxon>Propionibacteriaceae</taxon>
        <taxon>Luteococcus</taxon>
    </lineage>
</organism>
<reference evidence="3" key="1">
    <citation type="journal article" date="2019" name="Int. J. Syst. Evol. Microbiol.">
        <title>The Global Catalogue of Microorganisms (GCM) 10K type strain sequencing project: providing services to taxonomists for standard genome sequencing and annotation.</title>
        <authorList>
            <consortium name="The Broad Institute Genomics Platform"/>
            <consortium name="The Broad Institute Genome Sequencing Center for Infectious Disease"/>
            <person name="Wu L."/>
            <person name="Ma J."/>
        </authorList>
    </citation>
    <scope>NUCLEOTIDE SEQUENCE [LARGE SCALE GENOMIC DNA]</scope>
    <source>
        <strain evidence="3">CGMCC 1.15277</strain>
    </source>
</reference>
<feature type="transmembrane region" description="Helical" evidence="1">
    <location>
        <begin position="238"/>
        <end position="258"/>
    </location>
</feature>
<feature type="transmembrane region" description="Helical" evidence="1">
    <location>
        <begin position="61"/>
        <end position="82"/>
    </location>
</feature>
<dbReference type="RefSeq" id="WP_343886952.1">
    <property type="nucleotide sequence ID" value="NZ_BAAAKI010000025.1"/>
</dbReference>